<feature type="compositionally biased region" description="Low complexity" evidence="1">
    <location>
        <begin position="80"/>
        <end position="98"/>
    </location>
</feature>
<proteinExistence type="predicted"/>
<dbReference type="AlphaFoldDB" id="A0A8H2K693"/>
<evidence type="ECO:0000256" key="1">
    <source>
        <dbReference type="SAM" id="MobiDB-lite"/>
    </source>
</evidence>
<dbReference type="Proteomes" id="UP000316560">
    <property type="component" value="Unassembled WGS sequence"/>
</dbReference>
<keyword evidence="4" id="KW-1185">Reference proteome</keyword>
<feature type="compositionally biased region" description="Polar residues" evidence="1">
    <location>
        <begin position="1"/>
        <end position="17"/>
    </location>
</feature>
<dbReference type="RefSeq" id="WP_141990150.1">
    <property type="nucleotide sequence ID" value="NZ_VFRA01000001.1"/>
</dbReference>
<feature type="region of interest" description="Disordered" evidence="1">
    <location>
        <begin position="74"/>
        <end position="98"/>
    </location>
</feature>
<dbReference type="EMBL" id="VFRA01000001">
    <property type="protein sequence ID" value="TQO19694.1"/>
    <property type="molecule type" value="Genomic_DNA"/>
</dbReference>
<comment type="caution">
    <text evidence="3">The sequence shown here is derived from an EMBL/GenBank/DDBJ whole genome shotgun (WGS) entry which is preliminary data.</text>
</comment>
<reference evidence="3 4" key="1">
    <citation type="submission" date="2019-06" db="EMBL/GenBank/DDBJ databases">
        <title>Sequencing the genomes of 1000 actinobacteria strains.</title>
        <authorList>
            <person name="Klenk H.-P."/>
        </authorList>
    </citation>
    <scope>NUCLEOTIDE SEQUENCE [LARGE SCALE GENOMIC DNA]</scope>
    <source>
        <strain evidence="3 4">DSM 21947</strain>
    </source>
</reference>
<keyword evidence="2" id="KW-0472">Membrane</keyword>
<accession>A0A8H2K693</accession>
<organism evidence="3 4">
    <name type="scientific">Rhodoglobus vestalii</name>
    <dbReference type="NCBI Taxonomy" id="193384"/>
    <lineage>
        <taxon>Bacteria</taxon>
        <taxon>Bacillati</taxon>
        <taxon>Actinomycetota</taxon>
        <taxon>Actinomycetes</taxon>
        <taxon>Micrococcales</taxon>
        <taxon>Microbacteriaceae</taxon>
        <taxon>Rhodoglobus</taxon>
    </lineage>
</organism>
<keyword evidence="2" id="KW-1133">Transmembrane helix</keyword>
<protein>
    <submittedName>
        <fullName evidence="3">Uncharacterized protein</fullName>
    </submittedName>
</protein>
<evidence type="ECO:0000313" key="4">
    <source>
        <dbReference type="Proteomes" id="UP000316560"/>
    </source>
</evidence>
<evidence type="ECO:0000256" key="2">
    <source>
        <dbReference type="SAM" id="Phobius"/>
    </source>
</evidence>
<name>A0A8H2K693_9MICO</name>
<gene>
    <name evidence="3" type="ORF">FB472_1267</name>
</gene>
<feature type="region of interest" description="Disordered" evidence="1">
    <location>
        <begin position="1"/>
        <end position="44"/>
    </location>
</feature>
<evidence type="ECO:0000313" key="3">
    <source>
        <dbReference type="EMBL" id="TQO19694.1"/>
    </source>
</evidence>
<sequence>MSAENPKNSFINPNLQSVIPPEQGGGRVSPTPSELDNQPEKKKSRKALYAVVGSVAGAAVVAASILGIEAANNQPDKRPVATAPAEPSETPEATPTNTAEVLTVQLLEIPATLTPEQVGTTLIQDRLSAWYMTGANDQTYEERLAYNPSGKTISEVTSDFVDQKAAGYGVIFAEALFIPDYQADEKLNAQATGWQKQNATGLAHYLSTHSEANVYTSSMTVESTAIISQTEDSLALKINGTEYNNAAQNSTGTSDPGAVDINGNRFEVAVTLQLIDGTYKIAQIGISNLGR</sequence>
<keyword evidence="2" id="KW-0812">Transmembrane</keyword>
<feature type="transmembrane region" description="Helical" evidence="2">
    <location>
        <begin position="47"/>
        <end position="68"/>
    </location>
</feature>